<evidence type="ECO:0000256" key="4">
    <source>
        <dbReference type="ARBA" id="ARBA00022741"/>
    </source>
</evidence>
<dbReference type="GO" id="GO:0071566">
    <property type="term" value="F:UFM1 activating enzyme activity"/>
    <property type="evidence" value="ECO:0007669"/>
    <property type="project" value="TreeGrafter"/>
</dbReference>
<evidence type="ECO:0000256" key="2">
    <source>
        <dbReference type="ARBA" id="ARBA00016279"/>
    </source>
</evidence>
<keyword evidence="10" id="KW-1185">Reference proteome</keyword>
<evidence type="ECO:0000256" key="3">
    <source>
        <dbReference type="ARBA" id="ARBA00022723"/>
    </source>
</evidence>
<keyword evidence="5" id="KW-0833">Ubl conjugation pathway</keyword>
<dbReference type="InterPro" id="IPR035985">
    <property type="entry name" value="Ubiquitin-activating_enz"/>
</dbReference>
<dbReference type="STRING" id="63057.A0A2P5DFV9"/>
<comment type="similarity">
    <text evidence="1">Belongs to the ubiquitin-activating E1 family. UBA5 subfamily.</text>
</comment>
<keyword evidence="4" id="KW-0547">Nucleotide-binding</keyword>
<proteinExistence type="inferred from homology"/>
<dbReference type="Gene3D" id="3.40.50.720">
    <property type="entry name" value="NAD(P)-binding Rossmann-like Domain"/>
    <property type="match status" value="1"/>
</dbReference>
<evidence type="ECO:0000259" key="8">
    <source>
        <dbReference type="Pfam" id="PF00899"/>
    </source>
</evidence>
<dbReference type="PROSITE" id="PS00065">
    <property type="entry name" value="D_2_HYDROXYACID_DH_1"/>
    <property type="match status" value="1"/>
</dbReference>
<dbReference type="GO" id="GO:0005829">
    <property type="term" value="C:cytosol"/>
    <property type="evidence" value="ECO:0007669"/>
    <property type="project" value="TreeGrafter"/>
</dbReference>
<dbReference type="EMBL" id="JXTC01000273">
    <property type="protein sequence ID" value="PON72160.1"/>
    <property type="molecule type" value="Genomic_DNA"/>
</dbReference>
<dbReference type="Proteomes" id="UP000237000">
    <property type="component" value="Unassembled WGS sequence"/>
</dbReference>
<sequence>MEEELKQMLNELNSLKQSITDPSHRAPIDKLQLHVERLANLGNSGLVRRSKVKDMSAEVVDSNPYSRLMALQRMGIVENYESIREFSVAIVGVGGVGSVAAEMLTRCGIGRLLLYDYDKVELANMNRLFFRPEQVGMTKTDAAVQTLSDINPDVVLESYTLNITTVQGFDTFMSSLENKSFRPNKEGSGVDLVLSCVDNYEARMAVNQACNELNQTWMESGVSEDAVSGHIQLLIPGETACFACAPPLVVASGVDERTLKREGVCAASLPTTMGVVAGLLVQNTLKYLLKFGQVSPYLGYNSLKDFFPTMEMKPNPQCSNAACLQRQKEYSLEKPARDAAAKAKIEAEALLATEAPLHLDNEWSISVVDESELAKLDVKASDTLPEGLTRELPSADEYQTLRDEAPVSTIDDLEDLRKQLEALNSA</sequence>
<evidence type="ECO:0000256" key="1">
    <source>
        <dbReference type="ARBA" id="ARBA00005339"/>
    </source>
</evidence>
<dbReference type="InterPro" id="IPR000594">
    <property type="entry name" value="ThiF_NAD_FAD-bd"/>
</dbReference>
<dbReference type="SUPFAM" id="SSF69572">
    <property type="entry name" value="Activating enzymes of the ubiquitin-like proteins"/>
    <property type="match status" value="1"/>
</dbReference>
<organism evidence="9 10">
    <name type="scientific">Trema orientale</name>
    <name type="common">Charcoal tree</name>
    <name type="synonym">Celtis orientalis</name>
    <dbReference type="NCBI Taxonomy" id="63057"/>
    <lineage>
        <taxon>Eukaryota</taxon>
        <taxon>Viridiplantae</taxon>
        <taxon>Streptophyta</taxon>
        <taxon>Embryophyta</taxon>
        <taxon>Tracheophyta</taxon>
        <taxon>Spermatophyta</taxon>
        <taxon>Magnoliopsida</taxon>
        <taxon>eudicotyledons</taxon>
        <taxon>Gunneridae</taxon>
        <taxon>Pentapetalae</taxon>
        <taxon>rosids</taxon>
        <taxon>fabids</taxon>
        <taxon>Rosales</taxon>
        <taxon>Cannabaceae</taxon>
        <taxon>Trema</taxon>
    </lineage>
</organism>
<dbReference type="PANTHER" id="PTHR10953">
    <property type="entry name" value="UBIQUITIN-ACTIVATING ENZYME E1"/>
    <property type="match status" value="1"/>
</dbReference>
<keyword evidence="3" id="KW-0479">Metal-binding</keyword>
<gene>
    <name evidence="9" type="ORF">TorRG33x02_252800</name>
</gene>
<keyword evidence="6" id="KW-0862">Zinc</keyword>
<dbReference type="InterPro" id="IPR045886">
    <property type="entry name" value="ThiF/MoeB/HesA"/>
</dbReference>
<dbReference type="CDD" id="cd00757">
    <property type="entry name" value="ThiF_MoeB_HesA_family"/>
    <property type="match status" value="1"/>
</dbReference>
<dbReference type="PANTHER" id="PTHR10953:SF9">
    <property type="entry name" value="UBIQUITIN-LIKE MODIFIER-ACTIVATING ENZYME 5"/>
    <property type="match status" value="1"/>
</dbReference>
<dbReference type="OrthoDB" id="206053at2759"/>
<evidence type="ECO:0000313" key="10">
    <source>
        <dbReference type="Proteomes" id="UP000237000"/>
    </source>
</evidence>
<protein>
    <recommendedName>
        <fullName evidence="2">Ubiquitin-like modifier-activating enzyme 5</fullName>
    </recommendedName>
</protein>
<evidence type="ECO:0000313" key="9">
    <source>
        <dbReference type="EMBL" id="PON72160.1"/>
    </source>
</evidence>
<dbReference type="FunCoup" id="A0A2P5DFV9">
    <property type="interactions" value="3400"/>
</dbReference>
<evidence type="ECO:0000256" key="7">
    <source>
        <dbReference type="ARBA" id="ARBA00022840"/>
    </source>
</evidence>
<evidence type="ECO:0000256" key="6">
    <source>
        <dbReference type="ARBA" id="ARBA00022833"/>
    </source>
</evidence>
<dbReference type="GO" id="GO:0046872">
    <property type="term" value="F:metal ion binding"/>
    <property type="evidence" value="ECO:0007669"/>
    <property type="project" value="UniProtKB-KW"/>
</dbReference>
<dbReference type="GO" id="GO:0071569">
    <property type="term" value="P:protein ufmylation"/>
    <property type="evidence" value="ECO:0007669"/>
    <property type="project" value="TreeGrafter"/>
</dbReference>
<dbReference type="InParanoid" id="A0A2P5DFV9"/>
<feature type="domain" description="THIF-type NAD/FAD binding fold" evidence="8">
    <location>
        <begin position="65"/>
        <end position="319"/>
    </location>
</feature>
<name>A0A2P5DFV9_TREOI</name>
<accession>A0A2P5DFV9</accession>
<evidence type="ECO:0000256" key="5">
    <source>
        <dbReference type="ARBA" id="ARBA00022786"/>
    </source>
</evidence>
<dbReference type="AlphaFoldDB" id="A0A2P5DFV9"/>
<keyword evidence="7" id="KW-0067">ATP-binding</keyword>
<dbReference type="Pfam" id="PF00899">
    <property type="entry name" value="ThiF"/>
    <property type="match status" value="1"/>
</dbReference>
<dbReference type="GO" id="GO:0005524">
    <property type="term" value="F:ATP binding"/>
    <property type="evidence" value="ECO:0007669"/>
    <property type="project" value="UniProtKB-KW"/>
</dbReference>
<dbReference type="FunFam" id="3.40.50.720:FF:000066">
    <property type="entry name" value="Putative ubiquitin-like modifier-activating enzyme 5"/>
    <property type="match status" value="1"/>
</dbReference>
<reference evidence="10" key="1">
    <citation type="submission" date="2016-06" db="EMBL/GenBank/DDBJ databases">
        <title>Parallel loss of symbiosis genes in relatives of nitrogen-fixing non-legume Parasponia.</title>
        <authorList>
            <person name="Van Velzen R."/>
            <person name="Holmer R."/>
            <person name="Bu F."/>
            <person name="Rutten L."/>
            <person name="Van Zeijl A."/>
            <person name="Liu W."/>
            <person name="Santuari L."/>
            <person name="Cao Q."/>
            <person name="Sharma T."/>
            <person name="Shen D."/>
            <person name="Roswanjaya Y."/>
            <person name="Wardhani T."/>
            <person name="Kalhor M.S."/>
            <person name="Jansen J."/>
            <person name="Van den Hoogen J."/>
            <person name="Gungor B."/>
            <person name="Hartog M."/>
            <person name="Hontelez J."/>
            <person name="Verver J."/>
            <person name="Yang W.-C."/>
            <person name="Schijlen E."/>
            <person name="Repin R."/>
            <person name="Schilthuizen M."/>
            <person name="Schranz E."/>
            <person name="Heidstra R."/>
            <person name="Miyata K."/>
            <person name="Fedorova E."/>
            <person name="Kohlen W."/>
            <person name="Bisseling T."/>
            <person name="Smit S."/>
            <person name="Geurts R."/>
        </authorList>
    </citation>
    <scope>NUCLEOTIDE SEQUENCE [LARGE SCALE GENOMIC DNA]</scope>
    <source>
        <strain evidence="10">cv. RG33-2</strain>
    </source>
</reference>
<comment type="caution">
    <text evidence="9">The sequence shown here is derived from an EMBL/GenBank/DDBJ whole genome shotgun (WGS) entry which is preliminary data.</text>
</comment>
<dbReference type="InterPro" id="IPR029752">
    <property type="entry name" value="D-isomer_DH_CS1"/>
</dbReference>